<gene>
    <name evidence="4" type="ORF">DC078_05020</name>
</gene>
<dbReference type="SUPFAM" id="SSF53335">
    <property type="entry name" value="S-adenosyl-L-methionine-dependent methyltransferases"/>
    <property type="match status" value="1"/>
</dbReference>
<organism evidence="4 5">
    <name type="scientific">Ignatzschineria cameli</name>
    <dbReference type="NCBI Taxonomy" id="2182793"/>
    <lineage>
        <taxon>Bacteria</taxon>
        <taxon>Pseudomonadati</taxon>
        <taxon>Pseudomonadota</taxon>
        <taxon>Gammaproteobacteria</taxon>
        <taxon>Cardiobacteriales</taxon>
        <taxon>Ignatzschineriaceae</taxon>
        <taxon>Ignatzschineria</taxon>
    </lineage>
</organism>
<evidence type="ECO:0000313" key="5">
    <source>
        <dbReference type="Proteomes" id="UP000245217"/>
    </source>
</evidence>
<evidence type="ECO:0000313" key="4">
    <source>
        <dbReference type="EMBL" id="PWD93178.1"/>
    </source>
</evidence>
<dbReference type="RefSeq" id="WP_109201492.1">
    <property type="nucleotide sequence ID" value="NZ_QEWS01000003.1"/>
</dbReference>
<dbReference type="InterPro" id="IPR041698">
    <property type="entry name" value="Methyltransf_25"/>
</dbReference>
<comment type="caution">
    <text evidence="4">The sequence shown here is derived from an EMBL/GenBank/DDBJ whole genome shotgun (WGS) entry which is preliminary data.</text>
</comment>
<evidence type="ECO:0000256" key="1">
    <source>
        <dbReference type="ARBA" id="ARBA00022679"/>
    </source>
</evidence>
<name>A0ABX5L111_9GAMM</name>
<proteinExistence type="predicted"/>
<keyword evidence="5" id="KW-1185">Reference proteome</keyword>
<dbReference type="PANTHER" id="PTHR43861">
    <property type="entry name" value="TRANS-ACONITATE 2-METHYLTRANSFERASE-RELATED"/>
    <property type="match status" value="1"/>
</dbReference>
<dbReference type="EMBL" id="QEWV01000003">
    <property type="protein sequence ID" value="PWD93178.1"/>
    <property type="molecule type" value="Genomic_DNA"/>
</dbReference>
<feature type="region of interest" description="Disordered" evidence="2">
    <location>
        <begin position="1"/>
        <end position="36"/>
    </location>
</feature>
<dbReference type="Gene3D" id="3.40.50.150">
    <property type="entry name" value="Vaccinia Virus protein VP39"/>
    <property type="match status" value="1"/>
</dbReference>
<feature type="compositionally biased region" description="Polar residues" evidence="2">
    <location>
        <begin position="13"/>
        <end position="22"/>
    </location>
</feature>
<evidence type="ECO:0000256" key="2">
    <source>
        <dbReference type="SAM" id="MobiDB-lite"/>
    </source>
</evidence>
<evidence type="ECO:0000259" key="3">
    <source>
        <dbReference type="Pfam" id="PF13649"/>
    </source>
</evidence>
<protein>
    <submittedName>
        <fullName evidence="4">SAM-dependent methyltransferase</fullName>
    </submittedName>
</protein>
<dbReference type="Proteomes" id="UP000245217">
    <property type="component" value="Unassembled WGS sequence"/>
</dbReference>
<keyword evidence="1" id="KW-0808">Transferase</keyword>
<dbReference type="GO" id="GO:0008168">
    <property type="term" value="F:methyltransferase activity"/>
    <property type="evidence" value="ECO:0007669"/>
    <property type="project" value="UniProtKB-KW"/>
</dbReference>
<feature type="domain" description="Methyltransferase" evidence="3">
    <location>
        <begin position="77"/>
        <end position="170"/>
    </location>
</feature>
<sequence>MPTKLAKTPKPISASSDQSLEQSAPHGERGHDNKTTFNQLSRKFKRNIYQTFKGRLRLAILERDFDALNLHQTPLSILDIGAGQGQYALMLAQKGHHLTLVEPAIEMLNLAQERFQNEGIDATFYHESLETIPHLSLPQFDLITCHAMIEWLPDPDLFFQIALPYLKKGGKLSLLFYNQEGLIYHNLIRGNYYYVDKGQFQGDKGSLTPISPISSQWLAKQIENHGLMLLKESGIRTYYDFMAPQARQRISEEDHLAMELRYSEKPGYQAHARYLHWLLEKV</sequence>
<dbReference type="Pfam" id="PF13649">
    <property type="entry name" value="Methyltransf_25"/>
    <property type="match status" value="1"/>
</dbReference>
<accession>A0ABX5L111</accession>
<dbReference type="InterPro" id="IPR029063">
    <property type="entry name" value="SAM-dependent_MTases_sf"/>
</dbReference>
<keyword evidence="4" id="KW-0489">Methyltransferase</keyword>
<dbReference type="GO" id="GO:0032259">
    <property type="term" value="P:methylation"/>
    <property type="evidence" value="ECO:0007669"/>
    <property type="project" value="UniProtKB-KW"/>
</dbReference>
<reference evidence="5" key="1">
    <citation type="submission" date="2018-05" db="EMBL/GenBank/DDBJ databases">
        <title>Ignatzschineria dubaiensis sp. nov., isolated from necrotic foot tissues of dromedaries (Camelus dromedarius) and associated maggots in Dubai, United Arab Emirates.</title>
        <authorList>
            <person name="Tsang C.C."/>
            <person name="Tang J.Y.M."/>
            <person name="Fong J.Y.H."/>
            <person name="Kinne J."/>
            <person name="Lee H.H."/>
            <person name="Joseph M."/>
            <person name="Jose S."/>
            <person name="Schuster R.K."/>
            <person name="Tang Y."/>
            <person name="Sivakumar S."/>
            <person name="Chen J.H.K."/>
            <person name="Teng J.L.L."/>
            <person name="Lau S.K.P."/>
            <person name="Wernery U."/>
            <person name="Woo P.C.Y."/>
        </authorList>
    </citation>
    <scope>NUCLEOTIDE SEQUENCE [LARGE SCALE GENOMIC DNA]</scope>
    <source>
        <strain evidence="5">UAE-HKU58</strain>
    </source>
</reference>
<dbReference type="CDD" id="cd02440">
    <property type="entry name" value="AdoMet_MTases"/>
    <property type="match status" value="1"/>
</dbReference>